<accession>A0A1B7NU60</accession>
<gene>
    <name evidence="1" type="ORF">ACJ72_05373</name>
</gene>
<dbReference type="Proteomes" id="UP000091918">
    <property type="component" value="Unassembled WGS sequence"/>
</dbReference>
<dbReference type="STRING" id="1658172.A0A1B7NU60"/>
<dbReference type="OrthoDB" id="4197538at2759"/>
<keyword evidence="2" id="KW-1185">Reference proteome</keyword>
<evidence type="ECO:0000313" key="2">
    <source>
        <dbReference type="Proteomes" id="UP000091918"/>
    </source>
</evidence>
<comment type="caution">
    <text evidence="1">The sequence shown here is derived from an EMBL/GenBank/DDBJ whole genome shotgun (WGS) entry which is preliminary data.</text>
</comment>
<proteinExistence type="predicted"/>
<dbReference type="AlphaFoldDB" id="A0A1B7NU60"/>
<evidence type="ECO:0000313" key="1">
    <source>
        <dbReference type="EMBL" id="OAX80295.1"/>
    </source>
</evidence>
<protein>
    <submittedName>
        <fullName evidence="1">Uncharacterized protein</fullName>
    </submittedName>
</protein>
<sequence length="161" mass="18567">MDSALTTELQTINHIRDILDLPILPVLETYHFQSPVFHKHGSEDVKVAVNLEQYIVNFLQRIDLVYEAFDVWYQAPDEIDDIAPVSREKIGVHVPKDLDIALKLPKNPSPRIFAYVKLATWMTEFVELNCLYHPLPCCTLPHKKEKKRPRTNVGQVGVRLP</sequence>
<name>A0A1B7NU60_9EURO</name>
<organism evidence="1 2">
    <name type="scientific">Emergomyces africanus</name>
    <dbReference type="NCBI Taxonomy" id="1955775"/>
    <lineage>
        <taxon>Eukaryota</taxon>
        <taxon>Fungi</taxon>
        <taxon>Dikarya</taxon>
        <taxon>Ascomycota</taxon>
        <taxon>Pezizomycotina</taxon>
        <taxon>Eurotiomycetes</taxon>
        <taxon>Eurotiomycetidae</taxon>
        <taxon>Onygenales</taxon>
        <taxon>Ajellomycetaceae</taxon>
        <taxon>Emergomyces</taxon>
    </lineage>
</organism>
<dbReference type="EMBL" id="LGUA01000742">
    <property type="protein sequence ID" value="OAX80295.1"/>
    <property type="molecule type" value="Genomic_DNA"/>
</dbReference>
<reference evidence="1 2" key="1">
    <citation type="submission" date="2015-07" db="EMBL/GenBank/DDBJ databases">
        <title>Emmonsia species relationships and genome sequence.</title>
        <authorList>
            <person name="Cuomo C.A."/>
            <person name="Schwartz I.S."/>
            <person name="Kenyon C."/>
            <person name="de Hoog G.S."/>
            <person name="Govender N.P."/>
            <person name="Botha A."/>
            <person name="Moreno L."/>
            <person name="de Vries M."/>
            <person name="Munoz J.F."/>
            <person name="Stielow J.B."/>
        </authorList>
    </citation>
    <scope>NUCLEOTIDE SEQUENCE [LARGE SCALE GENOMIC DNA]</scope>
    <source>
        <strain evidence="1 2">CBS 136260</strain>
    </source>
</reference>